<dbReference type="GO" id="GO:0016787">
    <property type="term" value="F:hydrolase activity"/>
    <property type="evidence" value="ECO:0007669"/>
    <property type="project" value="InterPro"/>
</dbReference>
<accession>A0A1I0KM28</accession>
<dbReference type="Gene3D" id="3.40.50.1820">
    <property type="entry name" value="alpha/beta hydrolase"/>
    <property type="match status" value="1"/>
</dbReference>
<dbReference type="AlphaFoldDB" id="A0A1I0KM28"/>
<dbReference type="InterPro" id="IPR002925">
    <property type="entry name" value="Dienelactn_hydro"/>
</dbReference>
<dbReference type="InterPro" id="IPR029058">
    <property type="entry name" value="AB_hydrolase_fold"/>
</dbReference>
<name>A0A1I0KM28_9BACT</name>
<dbReference type="PANTHER" id="PTHR46623:SF6">
    <property type="entry name" value="ALPHA_BETA-HYDROLASES SUPERFAMILY PROTEIN"/>
    <property type="match status" value="1"/>
</dbReference>
<dbReference type="Pfam" id="PF01738">
    <property type="entry name" value="DLH"/>
    <property type="match status" value="1"/>
</dbReference>
<dbReference type="Proteomes" id="UP000199181">
    <property type="component" value="Unassembled WGS sequence"/>
</dbReference>
<dbReference type="PANTHER" id="PTHR46623">
    <property type="entry name" value="CARBOXYMETHYLENEBUTENOLIDASE-RELATED"/>
    <property type="match status" value="1"/>
</dbReference>
<proteinExistence type="predicted"/>
<organism evidence="3 4">
    <name type="scientific">Stigmatella erecta</name>
    <dbReference type="NCBI Taxonomy" id="83460"/>
    <lineage>
        <taxon>Bacteria</taxon>
        <taxon>Pseudomonadati</taxon>
        <taxon>Myxococcota</taxon>
        <taxon>Myxococcia</taxon>
        <taxon>Myxococcales</taxon>
        <taxon>Cystobacterineae</taxon>
        <taxon>Archangiaceae</taxon>
        <taxon>Stigmatella</taxon>
    </lineage>
</organism>
<dbReference type="SUPFAM" id="SSF53474">
    <property type="entry name" value="alpha/beta-Hydrolases"/>
    <property type="match status" value="1"/>
</dbReference>
<evidence type="ECO:0000256" key="1">
    <source>
        <dbReference type="SAM" id="MobiDB-lite"/>
    </source>
</evidence>
<feature type="domain" description="Dienelactone hydrolase" evidence="2">
    <location>
        <begin position="18"/>
        <end position="220"/>
    </location>
</feature>
<sequence>MSTRIHYPRPDGQEAQGSLALPSSGTGGPSVVVLHEWWGLTETVEQVTDRLAAEGYRALAVDYYRGYVASSKLEAMRKRMSLDIPDVVTQDVRGAAQYLKASGGKTAVLGFSLGGAVATMAACQVPEFDAGISFYGIPPGKNADPGQIRIPFQAHYGLSDDWYPVPQIDALEARMREGGVDVDFHRYEAKHGFFSTHWPEEYDAAAAEQAWGHLLRFLKARLGG</sequence>
<evidence type="ECO:0000313" key="4">
    <source>
        <dbReference type="Proteomes" id="UP000199181"/>
    </source>
</evidence>
<dbReference type="EMBL" id="FOIJ01000012">
    <property type="protein sequence ID" value="SEU25986.1"/>
    <property type="molecule type" value="Genomic_DNA"/>
</dbReference>
<evidence type="ECO:0000313" key="3">
    <source>
        <dbReference type="EMBL" id="SEU25986.1"/>
    </source>
</evidence>
<dbReference type="InterPro" id="IPR051049">
    <property type="entry name" value="Dienelactone_hydrolase-like"/>
</dbReference>
<reference evidence="4" key="1">
    <citation type="submission" date="2016-10" db="EMBL/GenBank/DDBJ databases">
        <authorList>
            <person name="Varghese N."/>
            <person name="Submissions S."/>
        </authorList>
    </citation>
    <scope>NUCLEOTIDE SEQUENCE [LARGE SCALE GENOMIC DNA]</scope>
    <source>
        <strain evidence="4">DSM 16858</strain>
    </source>
</reference>
<protein>
    <submittedName>
        <fullName evidence="3">Carboxymethylenebutenolidase</fullName>
    </submittedName>
</protein>
<dbReference type="RefSeq" id="WP_093523720.1">
    <property type="nucleotide sequence ID" value="NZ_FOIJ01000012.1"/>
</dbReference>
<evidence type="ECO:0000259" key="2">
    <source>
        <dbReference type="Pfam" id="PF01738"/>
    </source>
</evidence>
<feature type="region of interest" description="Disordered" evidence="1">
    <location>
        <begin position="1"/>
        <end position="26"/>
    </location>
</feature>
<gene>
    <name evidence="3" type="ORF">SAMN05443639_11224</name>
</gene>
<keyword evidence="4" id="KW-1185">Reference proteome</keyword>